<dbReference type="Proteomes" id="UP000824225">
    <property type="component" value="Unassembled WGS sequence"/>
</dbReference>
<dbReference type="InterPro" id="IPR008145">
    <property type="entry name" value="GK/Ca_channel_bsu"/>
</dbReference>
<feature type="domain" description="Guanylate kinase-like" evidence="10">
    <location>
        <begin position="11"/>
        <end position="188"/>
    </location>
</feature>
<dbReference type="InterPro" id="IPR020590">
    <property type="entry name" value="Guanylate_kinase_CS"/>
</dbReference>
<evidence type="ECO:0000256" key="7">
    <source>
        <dbReference type="ARBA" id="ARBA00022840"/>
    </source>
</evidence>
<accession>A0A9D2KL58</accession>
<keyword evidence="6 9" id="KW-0418">Kinase</keyword>
<dbReference type="PROSITE" id="PS00856">
    <property type="entry name" value="GUANYLATE_KINASE_1"/>
    <property type="match status" value="1"/>
</dbReference>
<feature type="binding site" evidence="9">
    <location>
        <begin position="18"/>
        <end position="25"/>
    </location>
    <ligand>
        <name>ATP</name>
        <dbReference type="ChEBI" id="CHEBI:30616"/>
    </ligand>
</feature>
<dbReference type="PANTHER" id="PTHR23117">
    <property type="entry name" value="GUANYLATE KINASE-RELATED"/>
    <property type="match status" value="1"/>
</dbReference>
<dbReference type="PANTHER" id="PTHR23117:SF13">
    <property type="entry name" value="GUANYLATE KINASE"/>
    <property type="match status" value="1"/>
</dbReference>
<name>A0A9D2KL58_9BACT</name>
<proteinExistence type="inferred from homology"/>
<gene>
    <name evidence="9 11" type="primary">gmk</name>
    <name evidence="11" type="ORF">H9962_10505</name>
</gene>
<dbReference type="GO" id="GO:0004385">
    <property type="term" value="F:GMP kinase activity"/>
    <property type="evidence" value="ECO:0007669"/>
    <property type="project" value="UniProtKB-UniRule"/>
</dbReference>
<evidence type="ECO:0000256" key="6">
    <source>
        <dbReference type="ARBA" id="ARBA00022777"/>
    </source>
</evidence>
<dbReference type="SUPFAM" id="SSF52540">
    <property type="entry name" value="P-loop containing nucleoside triphosphate hydrolases"/>
    <property type="match status" value="1"/>
</dbReference>
<reference evidence="11" key="2">
    <citation type="submission" date="2021-04" db="EMBL/GenBank/DDBJ databases">
        <authorList>
            <person name="Gilroy R."/>
        </authorList>
    </citation>
    <scope>NUCLEOTIDE SEQUENCE</scope>
    <source>
        <strain evidence="11">CHK186-16707</strain>
    </source>
</reference>
<dbReference type="CDD" id="cd00071">
    <property type="entry name" value="GMPK"/>
    <property type="match status" value="1"/>
</dbReference>
<dbReference type="InterPro" id="IPR027417">
    <property type="entry name" value="P-loop_NTPase"/>
</dbReference>
<dbReference type="PROSITE" id="PS50052">
    <property type="entry name" value="GUANYLATE_KINASE_2"/>
    <property type="match status" value="1"/>
</dbReference>
<dbReference type="AlphaFoldDB" id="A0A9D2KL58"/>
<protein>
    <recommendedName>
        <fullName evidence="3 9">Guanylate kinase</fullName>
        <ecNumber evidence="2 9">2.7.4.8</ecNumber>
    </recommendedName>
    <alternativeName>
        <fullName evidence="8 9">GMP kinase</fullName>
    </alternativeName>
</protein>
<evidence type="ECO:0000256" key="4">
    <source>
        <dbReference type="ARBA" id="ARBA00022679"/>
    </source>
</evidence>
<evidence type="ECO:0000256" key="2">
    <source>
        <dbReference type="ARBA" id="ARBA00012961"/>
    </source>
</evidence>
<evidence type="ECO:0000313" key="12">
    <source>
        <dbReference type="Proteomes" id="UP000824225"/>
    </source>
</evidence>
<dbReference type="HAMAP" id="MF_00328">
    <property type="entry name" value="Guanylate_kinase"/>
    <property type="match status" value="1"/>
</dbReference>
<dbReference type="EC" id="2.7.4.8" evidence="2 9"/>
<dbReference type="Pfam" id="PF00625">
    <property type="entry name" value="Guanylate_kin"/>
    <property type="match status" value="1"/>
</dbReference>
<dbReference type="InterPro" id="IPR008144">
    <property type="entry name" value="Guanylate_kin-like_dom"/>
</dbReference>
<keyword evidence="5 9" id="KW-0547">Nucleotide-binding</keyword>
<dbReference type="InterPro" id="IPR017665">
    <property type="entry name" value="Guanylate_kinase"/>
</dbReference>
<evidence type="ECO:0000259" key="10">
    <source>
        <dbReference type="PROSITE" id="PS50052"/>
    </source>
</evidence>
<comment type="caution">
    <text evidence="11">The sequence shown here is derived from an EMBL/GenBank/DDBJ whole genome shotgun (WGS) entry which is preliminary data.</text>
</comment>
<dbReference type="EMBL" id="DXAN01000033">
    <property type="protein sequence ID" value="HJA09599.1"/>
    <property type="molecule type" value="Genomic_DNA"/>
</dbReference>
<keyword evidence="7 9" id="KW-0067">ATP-binding</keyword>
<comment type="catalytic activity">
    <reaction evidence="9">
        <text>GMP + ATP = GDP + ADP</text>
        <dbReference type="Rhea" id="RHEA:20780"/>
        <dbReference type="ChEBI" id="CHEBI:30616"/>
        <dbReference type="ChEBI" id="CHEBI:58115"/>
        <dbReference type="ChEBI" id="CHEBI:58189"/>
        <dbReference type="ChEBI" id="CHEBI:456216"/>
        <dbReference type="EC" id="2.7.4.8"/>
    </reaction>
</comment>
<evidence type="ECO:0000256" key="5">
    <source>
        <dbReference type="ARBA" id="ARBA00022741"/>
    </source>
</evidence>
<reference evidence="11" key="1">
    <citation type="journal article" date="2021" name="PeerJ">
        <title>Extensive microbial diversity within the chicken gut microbiome revealed by metagenomics and culture.</title>
        <authorList>
            <person name="Gilroy R."/>
            <person name="Ravi A."/>
            <person name="Getino M."/>
            <person name="Pursley I."/>
            <person name="Horton D.L."/>
            <person name="Alikhan N.F."/>
            <person name="Baker D."/>
            <person name="Gharbi K."/>
            <person name="Hall N."/>
            <person name="Watson M."/>
            <person name="Adriaenssens E.M."/>
            <person name="Foster-Nyarko E."/>
            <person name="Jarju S."/>
            <person name="Secka A."/>
            <person name="Antonio M."/>
            <person name="Oren A."/>
            <person name="Chaudhuri R.R."/>
            <person name="La Ragione R."/>
            <person name="Hildebrand F."/>
            <person name="Pallen M.J."/>
        </authorList>
    </citation>
    <scope>NUCLEOTIDE SEQUENCE</scope>
    <source>
        <strain evidence="11">CHK186-16707</strain>
    </source>
</reference>
<keyword evidence="9" id="KW-0963">Cytoplasm</keyword>
<organism evidence="11 12">
    <name type="scientific">Candidatus Mailhella merdigallinarum</name>
    <dbReference type="NCBI Taxonomy" id="2838658"/>
    <lineage>
        <taxon>Bacteria</taxon>
        <taxon>Pseudomonadati</taxon>
        <taxon>Thermodesulfobacteriota</taxon>
        <taxon>Desulfovibrionia</taxon>
        <taxon>Desulfovibrionales</taxon>
        <taxon>Desulfovibrionaceae</taxon>
        <taxon>Mailhella</taxon>
    </lineage>
</organism>
<comment type="function">
    <text evidence="9">Essential for recycling GMP and indirectly, cGMP.</text>
</comment>
<dbReference type="NCBIfam" id="TIGR03263">
    <property type="entry name" value="guanyl_kin"/>
    <property type="match status" value="1"/>
</dbReference>
<evidence type="ECO:0000256" key="1">
    <source>
        <dbReference type="ARBA" id="ARBA00005790"/>
    </source>
</evidence>
<sequence length="208" mass="23484">MTIEAMRRRRGLPLVVCAPSGTGKTTLIKKLREEFPLNFSVSCTTRPPRPGEMDGRDYVFLDRAAFLEKRRTGYFAEWAEVHGNFYGTPLQPLLERLNRGEDMLFDIDVQGAAQLALSLPEARFVFILPPSLEVLARRLRDRGTDSEDAIALRLTNARMEIGGCHWFDAWIVNDDLKQAYAELRAFYLAAALRPSLQPGLARSVLEGE</sequence>
<dbReference type="FunFam" id="3.30.63.10:FF:000002">
    <property type="entry name" value="Guanylate kinase 1"/>
    <property type="match status" value="1"/>
</dbReference>
<comment type="similarity">
    <text evidence="1 9">Belongs to the guanylate kinase family.</text>
</comment>
<dbReference type="SMART" id="SM00072">
    <property type="entry name" value="GuKc"/>
    <property type="match status" value="1"/>
</dbReference>
<evidence type="ECO:0000256" key="9">
    <source>
        <dbReference type="HAMAP-Rule" id="MF_00328"/>
    </source>
</evidence>
<evidence type="ECO:0000256" key="8">
    <source>
        <dbReference type="ARBA" id="ARBA00030128"/>
    </source>
</evidence>
<comment type="subcellular location">
    <subcellularLocation>
        <location evidence="9">Cytoplasm</location>
    </subcellularLocation>
</comment>
<keyword evidence="4 9" id="KW-0808">Transferase</keyword>
<evidence type="ECO:0000256" key="3">
    <source>
        <dbReference type="ARBA" id="ARBA00016296"/>
    </source>
</evidence>
<dbReference type="GO" id="GO:0005829">
    <property type="term" value="C:cytosol"/>
    <property type="evidence" value="ECO:0007669"/>
    <property type="project" value="TreeGrafter"/>
</dbReference>
<evidence type="ECO:0000313" key="11">
    <source>
        <dbReference type="EMBL" id="HJA09599.1"/>
    </source>
</evidence>
<dbReference type="Gene3D" id="3.40.50.300">
    <property type="entry name" value="P-loop containing nucleotide triphosphate hydrolases"/>
    <property type="match status" value="2"/>
</dbReference>
<dbReference type="Gene3D" id="3.30.63.10">
    <property type="entry name" value="Guanylate Kinase phosphate binding domain"/>
    <property type="match status" value="1"/>
</dbReference>
<dbReference type="GO" id="GO:0005524">
    <property type="term" value="F:ATP binding"/>
    <property type="evidence" value="ECO:0007669"/>
    <property type="project" value="UniProtKB-UniRule"/>
</dbReference>